<feature type="transmembrane region" description="Helical" evidence="1">
    <location>
        <begin position="74"/>
        <end position="91"/>
    </location>
</feature>
<feature type="transmembrane region" description="Helical" evidence="1">
    <location>
        <begin position="45"/>
        <end position="67"/>
    </location>
</feature>
<keyword evidence="1" id="KW-0812">Transmembrane</keyword>
<dbReference type="RefSeq" id="WP_146429715.1">
    <property type="nucleotide sequence ID" value="NZ_SJPF01000001.1"/>
</dbReference>
<dbReference type="OrthoDB" id="288549at2"/>
<feature type="transmembrane region" description="Helical" evidence="1">
    <location>
        <begin position="187"/>
        <end position="210"/>
    </location>
</feature>
<evidence type="ECO:0000313" key="3">
    <source>
        <dbReference type="Proteomes" id="UP000318878"/>
    </source>
</evidence>
<name>A0A5C5VNM5_9BACT</name>
<proteinExistence type="predicted"/>
<keyword evidence="3" id="KW-1185">Reference proteome</keyword>
<evidence type="ECO:0000256" key="1">
    <source>
        <dbReference type="SAM" id="Phobius"/>
    </source>
</evidence>
<comment type="caution">
    <text evidence="2">The sequence shown here is derived from an EMBL/GenBank/DDBJ whole genome shotgun (WGS) entry which is preliminary data.</text>
</comment>
<gene>
    <name evidence="2" type="ORF">Enr8_12530</name>
</gene>
<feature type="transmembrane region" description="Helical" evidence="1">
    <location>
        <begin position="151"/>
        <end position="175"/>
    </location>
</feature>
<feature type="transmembrane region" description="Helical" evidence="1">
    <location>
        <begin position="20"/>
        <end position="39"/>
    </location>
</feature>
<keyword evidence="1" id="KW-1133">Transmembrane helix</keyword>
<evidence type="ECO:0000313" key="2">
    <source>
        <dbReference type="EMBL" id="TWT39553.1"/>
    </source>
</evidence>
<feature type="transmembrane region" description="Helical" evidence="1">
    <location>
        <begin position="217"/>
        <end position="240"/>
    </location>
</feature>
<dbReference type="EMBL" id="SJPF01000001">
    <property type="protein sequence ID" value="TWT39553.1"/>
    <property type="molecule type" value="Genomic_DNA"/>
</dbReference>
<feature type="transmembrane region" description="Helical" evidence="1">
    <location>
        <begin position="111"/>
        <end position="130"/>
    </location>
</feature>
<protein>
    <submittedName>
        <fullName evidence="2">Uncharacterized protein</fullName>
    </submittedName>
</protein>
<accession>A0A5C5VNM5</accession>
<feature type="transmembrane region" description="Helical" evidence="1">
    <location>
        <begin position="252"/>
        <end position="273"/>
    </location>
</feature>
<sequence length="308" mass="34122">MAELEQQETTSQTWGSWPLVALAVGFFSLDLLAAFLLDLTNSYDFPISAILVFGLLIVQVHLIAVWTVMGTGKLVVRFPWMVLAITLSYVLLRVGAETNNGKPMPPDDQTLFAGVLLFGWLTAACWFFCYRAITGQRLVHCRQSEVGGAKFFLRHLIIATAVCGLTLAVLNWFGYPIDRAFQIDPTFIIVLAIFAIVNQLIALPTLVAAFRSSPGWWVRLLILFGTAATATAAELAGLVFLEDFYDSIPLMYAVYLTTNLTQCFALLGALLLIRGCGYELKRAQRATRNQEDEARDQADVIDPWTAVE</sequence>
<reference evidence="2 3" key="1">
    <citation type="submission" date="2019-02" db="EMBL/GenBank/DDBJ databases">
        <title>Deep-cultivation of Planctomycetes and their phenomic and genomic characterization uncovers novel biology.</title>
        <authorList>
            <person name="Wiegand S."/>
            <person name="Jogler M."/>
            <person name="Boedeker C."/>
            <person name="Pinto D."/>
            <person name="Vollmers J."/>
            <person name="Rivas-Marin E."/>
            <person name="Kohn T."/>
            <person name="Peeters S.H."/>
            <person name="Heuer A."/>
            <person name="Rast P."/>
            <person name="Oberbeckmann S."/>
            <person name="Bunk B."/>
            <person name="Jeske O."/>
            <person name="Meyerdierks A."/>
            <person name="Storesund J.E."/>
            <person name="Kallscheuer N."/>
            <person name="Luecker S."/>
            <person name="Lage O.M."/>
            <person name="Pohl T."/>
            <person name="Merkel B.J."/>
            <person name="Hornburger P."/>
            <person name="Mueller R.-W."/>
            <person name="Bruemmer F."/>
            <person name="Labrenz M."/>
            <person name="Spormann A.M."/>
            <person name="Op Den Camp H."/>
            <person name="Overmann J."/>
            <person name="Amann R."/>
            <person name="Jetten M.S.M."/>
            <person name="Mascher T."/>
            <person name="Medema M.H."/>
            <person name="Devos D.P."/>
            <person name="Kaster A.-K."/>
            <person name="Ovreas L."/>
            <person name="Rohde M."/>
            <person name="Galperin M.Y."/>
            <person name="Jogler C."/>
        </authorList>
    </citation>
    <scope>NUCLEOTIDE SEQUENCE [LARGE SCALE GENOMIC DNA]</scope>
    <source>
        <strain evidence="2 3">Enr8</strain>
    </source>
</reference>
<keyword evidence="1" id="KW-0472">Membrane</keyword>
<dbReference type="AlphaFoldDB" id="A0A5C5VNM5"/>
<dbReference type="Proteomes" id="UP000318878">
    <property type="component" value="Unassembled WGS sequence"/>
</dbReference>
<organism evidence="2 3">
    <name type="scientific">Blastopirellula retiformator</name>
    <dbReference type="NCBI Taxonomy" id="2527970"/>
    <lineage>
        <taxon>Bacteria</taxon>
        <taxon>Pseudomonadati</taxon>
        <taxon>Planctomycetota</taxon>
        <taxon>Planctomycetia</taxon>
        <taxon>Pirellulales</taxon>
        <taxon>Pirellulaceae</taxon>
        <taxon>Blastopirellula</taxon>
    </lineage>
</organism>